<organism evidence="2 3">
    <name type="scientific">Penicillium argentinense</name>
    <dbReference type="NCBI Taxonomy" id="1131581"/>
    <lineage>
        <taxon>Eukaryota</taxon>
        <taxon>Fungi</taxon>
        <taxon>Dikarya</taxon>
        <taxon>Ascomycota</taxon>
        <taxon>Pezizomycotina</taxon>
        <taxon>Eurotiomycetes</taxon>
        <taxon>Eurotiomycetidae</taxon>
        <taxon>Eurotiales</taxon>
        <taxon>Aspergillaceae</taxon>
        <taxon>Penicillium</taxon>
    </lineage>
</organism>
<proteinExistence type="predicted"/>
<gene>
    <name evidence="2" type="ORF">N7532_003284</name>
</gene>
<dbReference type="EMBL" id="JAPQKI010000004">
    <property type="protein sequence ID" value="KAJ5102755.1"/>
    <property type="molecule type" value="Genomic_DNA"/>
</dbReference>
<evidence type="ECO:0000313" key="2">
    <source>
        <dbReference type="EMBL" id="KAJ5102755.1"/>
    </source>
</evidence>
<dbReference type="Proteomes" id="UP001149074">
    <property type="component" value="Unassembled WGS sequence"/>
</dbReference>
<reference evidence="2" key="2">
    <citation type="journal article" date="2023" name="IMA Fungus">
        <title>Comparative genomic study of the Penicillium genus elucidates a diverse pangenome and 15 lateral gene transfer events.</title>
        <authorList>
            <person name="Petersen C."/>
            <person name="Sorensen T."/>
            <person name="Nielsen M.R."/>
            <person name="Sondergaard T.E."/>
            <person name="Sorensen J.L."/>
            <person name="Fitzpatrick D.A."/>
            <person name="Frisvad J.C."/>
            <person name="Nielsen K.L."/>
        </authorList>
    </citation>
    <scope>NUCLEOTIDE SEQUENCE</scope>
    <source>
        <strain evidence="2">IBT 30761</strain>
    </source>
</reference>
<name>A0A9W9FMR5_9EURO</name>
<reference evidence="2" key="1">
    <citation type="submission" date="2022-11" db="EMBL/GenBank/DDBJ databases">
        <authorList>
            <person name="Petersen C."/>
        </authorList>
    </citation>
    <scope>NUCLEOTIDE SEQUENCE</scope>
    <source>
        <strain evidence="2">IBT 30761</strain>
    </source>
</reference>
<evidence type="ECO:0000256" key="1">
    <source>
        <dbReference type="SAM" id="MobiDB-lite"/>
    </source>
</evidence>
<feature type="compositionally biased region" description="Basic and acidic residues" evidence="1">
    <location>
        <begin position="1"/>
        <end position="40"/>
    </location>
</feature>
<comment type="caution">
    <text evidence="2">The sequence shown here is derived from an EMBL/GenBank/DDBJ whole genome shotgun (WGS) entry which is preliminary data.</text>
</comment>
<protein>
    <submittedName>
        <fullName evidence="2">Uncharacterized protein</fullName>
    </submittedName>
</protein>
<sequence>MEEGRTEETRTEEFTERRKEKSKRSEDEVKGRRAGWKEGEDVGSWPDVEEVGCGWWRGLLFSFKIPTIQLSRVSLAGVYEIQALQS</sequence>
<dbReference type="AlphaFoldDB" id="A0A9W9FMR5"/>
<dbReference type="GeneID" id="81354757"/>
<evidence type="ECO:0000313" key="3">
    <source>
        <dbReference type="Proteomes" id="UP001149074"/>
    </source>
</evidence>
<dbReference type="RefSeq" id="XP_056476135.1">
    <property type="nucleotide sequence ID" value="XM_056615778.1"/>
</dbReference>
<keyword evidence="3" id="KW-1185">Reference proteome</keyword>
<feature type="region of interest" description="Disordered" evidence="1">
    <location>
        <begin position="1"/>
        <end position="41"/>
    </location>
</feature>
<accession>A0A9W9FMR5</accession>